<evidence type="ECO:0000256" key="5">
    <source>
        <dbReference type="RuleBase" id="RU003869"/>
    </source>
</evidence>
<dbReference type="InterPro" id="IPR036789">
    <property type="entry name" value="Ribosomal_uL6-like_a/b-dom_sf"/>
</dbReference>
<dbReference type="GO" id="GO:0022625">
    <property type="term" value="C:cytosolic large ribosomal subunit"/>
    <property type="evidence" value="ECO:0007669"/>
    <property type="project" value="UniProtKB-UniRule"/>
</dbReference>
<dbReference type="PANTHER" id="PTHR11655:SF14">
    <property type="entry name" value="LARGE RIBOSOMAL SUBUNIT PROTEIN UL6M"/>
    <property type="match status" value="1"/>
</dbReference>
<accession>A0A846TT28</accession>
<keyword evidence="3 4" id="KW-0687">Ribonucleoprotein</keyword>
<dbReference type="PIRSF" id="PIRSF002162">
    <property type="entry name" value="Ribosomal_L6"/>
    <property type="match status" value="1"/>
</dbReference>
<comment type="function">
    <text evidence="4 6">This protein binds to the 23S rRNA, and is important in its secondary structure. It is located near the subunit interface in the base of the L7/L12 stalk, and near the tRNA binding site of the peptidyltransferase center.</text>
</comment>
<keyword evidence="4 6" id="KW-0699">rRNA-binding</keyword>
<evidence type="ECO:0000256" key="2">
    <source>
        <dbReference type="ARBA" id="ARBA00022980"/>
    </source>
</evidence>
<evidence type="ECO:0000259" key="7">
    <source>
        <dbReference type="Pfam" id="PF00347"/>
    </source>
</evidence>
<keyword evidence="9" id="KW-1185">Reference proteome</keyword>
<dbReference type="InterPro" id="IPR002358">
    <property type="entry name" value="Ribosomal_uL6_CS"/>
</dbReference>
<evidence type="ECO:0000313" key="8">
    <source>
        <dbReference type="EMBL" id="NKE38665.1"/>
    </source>
</evidence>
<dbReference type="FunFam" id="3.90.930.12:FF:000001">
    <property type="entry name" value="50S ribosomal protein L6"/>
    <property type="match status" value="1"/>
</dbReference>
<dbReference type="InterPro" id="IPR019906">
    <property type="entry name" value="Ribosomal_uL6_bac-type"/>
</dbReference>
<dbReference type="PROSITE" id="PS00525">
    <property type="entry name" value="RIBOSOMAL_L6_1"/>
    <property type="match status" value="1"/>
</dbReference>
<dbReference type="InterPro" id="IPR020040">
    <property type="entry name" value="Ribosomal_uL6_a/b-dom"/>
</dbReference>
<comment type="caution">
    <text evidence="8">The sequence shown here is derived from an EMBL/GenBank/DDBJ whole genome shotgun (WGS) entry which is preliminary data.</text>
</comment>
<keyword evidence="4 6" id="KW-0694">RNA-binding</keyword>
<dbReference type="AlphaFoldDB" id="A0A846TT28"/>
<reference evidence="8 9" key="1">
    <citation type="submission" date="2020-04" db="EMBL/GenBank/DDBJ databases">
        <title>Complete genome sequence of Spiroplasma platyhelix ATCC 51748, an insect isolate.</title>
        <authorList>
            <person name="Green E.A."/>
            <person name="Klassen J.L."/>
        </authorList>
    </citation>
    <scope>NUCLEOTIDE SEQUENCE [LARGE SCALE GENOMIC DNA]</scope>
    <source>
        <strain evidence="8 9">PALS-1</strain>
    </source>
</reference>
<comment type="similarity">
    <text evidence="1 4 5">Belongs to the universal ribosomal protein uL6 family.</text>
</comment>
<dbReference type="EMBL" id="JAAVVK010000002">
    <property type="protein sequence ID" value="NKE38665.1"/>
    <property type="molecule type" value="Genomic_DNA"/>
</dbReference>
<evidence type="ECO:0000313" key="9">
    <source>
        <dbReference type="Proteomes" id="UP000584587"/>
    </source>
</evidence>
<feature type="domain" description="Large ribosomal subunit protein uL6 alpha-beta" evidence="7">
    <location>
        <begin position="94"/>
        <end position="167"/>
    </location>
</feature>
<evidence type="ECO:0000256" key="1">
    <source>
        <dbReference type="ARBA" id="ARBA00009356"/>
    </source>
</evidence>
<dbReference type="Proteomes" id="UP000584587">
    <property type="component" value="Unassembled WGS sequence"/>
</dbReference>
<evidence type="ECO:0000256" key="6">
    <source>
        <dbReference type="RuleBase" id="RU003870"/>
    </source>
</evidence>
<dbReference type="InterPro" id="IPR000702">
    <property type="entry name" value="Ribosomal_uL6-like"/>
</dbReference>
<dbReference type="GO" id="GO:0002181">
    <property type="term" value="P:cytoplasmic translation"/>
    <property type="evidence" value="ECO:0007669"/>
    <property type="project" value="TreeGrafter"/>
</dbReference>
<protein>
    <recommendedName>
        <fullName evidence="4">Large ribosomal subunit protein uL6</fullName>
    </recommendedName>
</protein>
<comment type="subunit">
    <text evidence="4">Part of the 50S ribosomal subunit.</text>
</comment>
<dbReference type="GO" id="GO:0003735">
    <property type="term" value="F:structural constituent of ribosome"/>
    <property type="evidence" value="ECO:0007669"/>
    <property type="project" value="UniProtKB-UniRule"/>
</dbReference>
<feature type="domain" description="Large ribosomal subunit protein uL6 alpha-beta" evidence="7">
    <location>
        <begin position="11"/>
        <end position="85"/>
    </location>
</feature>
<keyword evidence="2 4" id="KW-0689">Ribosomal protein</keyword>
<dbReference type="RefSeq" id="WP_168105138.1">
    <property type="nucleotide sequence ID" value="NZ_CP051215.1"/>
</dbReference>
<evidence type="ECO:0000256" key="4">
    <source>
        <dbReference type="HAMAP-Rule" id="MF_01365"/>
    </source>
</evidence>
<dbReference type="Pfam" id="PF00347">
    <property type="entry name" value="Ribosomal_L6"/>
    <property type="match status" value="2"/>
</dbReference>
<dbReference type="HAMAP" id="MF_01365_B">
    <property type="entry name" value="Ribosomal_uL6_B"/>
    <property type="match status" value="1"/>
</dbReference>
<dbReference type="Gene3D" id="3.90.930.12">
    <property type="entry name" value="Ribosomal protein L6, alpha-beta domain"/>
    <property type="match status" value="2"/>
</dbReference>
<dbReference type="PANTHER" id="PTHR11655">
    <property type="entry name" value="60S/50S RIBOSOMAL PROTEIN L6/L9"/>
    <property type="match status" value="1"/>
</dbReference>
<sequence length="184" mass="20333">MSRIGNRILTIPNGVQVKLDENNYLDVAGSKGNLNKFLPKGIKIIIDQEKKTISTERPNDNKQMKQLHGTVNSLVNGMLIGVSKGFTKHLEINGVGYRGNVQGDILNLSLGYSHPIKYDIPKGITIVSPKPTVLEISGIDKQLVGQVAAQIRQFRTPEPYKGKGIKYRDEIIRRKEGKSAGKSK</sequence>
<dbReference type="PRINTS" id="PR00059">
    <property type="entry name" value="RIBOSOMALL6"/>
</dbReference>
<proteinExistence type="inferred from homology"/>
<evidence type="ECO:0000256" key="3">
    <source>
        <dbReference type="ARBA" id="ARBA00023274"/>
    </source>
</evidence>
<gene>
    <name evidence="4 8" type="primary">rplF</name>
    <name evidence="8" type="ORF">HER12_02705</name>
</gene>
<dbReference type="GO" id="GO:0019843">
    <property type="term" value="F:rRNA binding"/>
    <property type="evidence" value="ECO:0007669"/>
    <property type="project" value="UniProtKB-UniRule"/>
</dbReference>
<dbReference type="NCBIfam" id="TIGR03654">
    <property type="entry name" value="L6_bact"/>
    <property type="match status" value="1"/>
</dbReference>
<name>A0A846TT28_9MOLU</name>
<dbReference type="SUPFAM" id="SSF56053">
    <property type="entry name" value="Ribosomal protein L6"/>
    <property type="match status" value="2"/>
</dbReference>
<organism evidence="8 9">
    <name type="scientific">Spiroplasma platyhelix PALS-1</name>
    <dbReference type="NCBI Taxonomy" id="1276218"/>
    <lineage>
        <taxon>Bacteria</taxon>
        <taxon>Bacillati</taxon>
        <taxon>Mycoplasmatota</taxon>
        <taxon>Mollicutes</taxon>
        <taxon>Entomoplasmatales</taxon>
        <taxon>Spiroplasmataceae</taxon>
        <taxon>Spiroplasma</taxon>
    </lineage>
</organism>